<dbReference type="Gene3D" id="3.40.640.10">
    <property type="entry name" value="Type I PLP-dependent aspartate aminotransferase-like (Major domain)"/>
    <property type="match status" value="1"/>
</dbReference>
<dbReference type="PIRSF" id="PIRSF000525">
    <property type="entry name" value="SerC"/>
    <property type="match status" value="1"/>
</dbReference>
<dbReference type="FunFam" id="3.40.640.10:FF:000010">
    <property type="entry name" value="Phosphoserine aminotransferase"/>
    <property type="match status" value="1"/>
</dbReference>
<sequence>MTVYNFSAGPGVMPTEVINQIREDLPSYKNSGMSVMEISHRSPLYEDLELEAEQDLRDLMHIGDDYAVLFLQGGGTLQFTSVPLNLATNYHKVRYANSGYFSKKAIEAAKRIQGLDVQVIENDEVGSKLPTIPTTIDDQLDYLYLTTNNTIEGTTYHQAPNVNQPLAVDMSSNILAEPYNVNDFDLIFAGAQKNIGPAGMTVVIVKRGKLVEQQLLSDVMDYRIEDAKHSSFNTPPVFNTYAAGLTFKWLKKFGGVDAIYQQNLEQAAMLYDFLDNSKVFHNDVPLAERSITNPVFKTDSKALDQEFIAQAKEHGLVNLGGHRIVGGMRTSLYNAMPTAGVKKLIEELKQFELTHGGK</sequence>
<comment type="subcellular location">
    <subcellularLocation>
        <location evidence="11">Cytoplasm</location>
    </subcellularLocation>
</comment>
<comment type="function">
    <text evidence="1 11">Catalyzes the reversible conversion of 3-phosphohydroxypyruvate to phosphoserine and of 3-hydroxy-2-oxo-4-phosphonooxybutanoate to phosphohydroxythreonine.</text>
</comment>
<dbReference type="AlphaFoldDB" id="A0A5P1X327"/>
<keyword evidence="4 11" id="KW-0032">Aminotransferase</keyword>
<evidence type="ECO:0000256" key="6">
    <source>
        <dbReference type="ARBA" id="ARBA00022679"/>
    </source>
</evidence>
<comment type="catalytic activity">
    <reaction evidence="10 11">
        <text>O-phospho-L-serine + 2-oxoglutarate = 3-phosphooxypyruvate + L-glutamate</text>
        <dbReference type="Rhea" id="RHEA:14329"/>
        <dbReference type="ChEBI" id="CHEBI:16810"/>
        <dbReference type="ChEBI" id="CHEBI:18110"/>
        <dbReference type="ChEBI" id="CHEBI:29985"/>
        <dbReference type="ChEBI" id="CHEBI:57524"/>
        <dbReference type="EC" id="2.6.1.52"/>
    </reaction>
</comment>
<name>A0A5P1X327_9LACO</name>
<feature type="modified residue" description="N6-(pyridoxal phosphate)lysine" evidence="11">
    <location>
        <position position="193"/>
    </location>
</feature>
<keyword evidence="5 11" id="KW-0028">Amino-acid biosynthesis</keyword>
<evidence type="ECO:0000259" key="12">
    <source>
        <dbReference type="Pfam" id="PF00266"/>
    </source>
</evidence>
<dbReference type="InterPro" id="IPR022278">
    <property type="entry name" value="Pser_aminoTfrase"/>
</dbReference>
<comment type="subunit">
    <text evidence="11">Homodimer.</text>
</comment>
<dbReference type="Gene3D" id="3.90.1150.10">
    <property type="entry name" value="Aspartate Aminotransferase, domain 1"/>
    <property type="match status" value="1"/>
</dbReference>
<feature type="binding site" evidence="11">
    <location>
        <begin position="233"/>
        <end position="234"/>
    </location>
    <ligand>
        <name>pyridoxal 5'-phosphate</name>
        <dbReference type="ChEBI" id="CHEBI:597326"/>
    </ligand>
</feature>
<keyword evidence="14" id="KW-1185">Reference proteome</keyword>
<dbReference type="GO" id="GO:0030170">
    <property type="term" value="F:pyridoxal phosphate binding"/>
    <property type="evidence" value="ECO:0007669"/>
    <property type="project" value="UniProtKB-UniRule"/>
</dbReference>
<protein>
    <recommendedName>
        <fullName evidence="11">Phosphoserine aminotransferase</fullName>
        <ecNumber evidence="11">2.6.1.52</ecNumber>
    </recommendedName>
    <alternativeName>
        <fullName evidence="11">Phosphohydroxythreonine aminotransferase</fullName>
        <shortName evidence="11">PSAT</shortName>
    </alternativeName>
</protein>
<dbReference type="PANTHER" id="PTHR43247">
    <property type="entry name" value="PHOSPHOSERINE AMINOTRANSFERASE"/>
    <property type="match status" value="1"/>
</dbReference>
<evidence type="ECO:0000256" key="4">
    <source>
        <dbReference type="ARBA" id="ARBA00022576"/>
    </source>
</evidence>
<dbReference type="SUPFAM" id="SSF53383">
    <property type="entry name" value="PLP-dependent transferases"/>
    <property type="match status" value="1"/>
</dbReference>
<dbReference type="Pfam" id="PF00266">
    <property type="entry name" value="Aminotran_5"/>
    <property type="match status" value="1"/>
</dbReference>
<gene>
    <name evidence="11 13" type="primary">serC</name>
    <name evidence="13" type="ORF">F0161_02540</name>
</gene>
<dbReference type="InterPro" id="IPR015421">
    <property type="entry name" value="PyrdxlP-dep_Trfase_major"/>
</dbReference>
<keyword evidence="11" id="KW-0963">Cytoplasm</keyword>
<dbReference type="UniPathway" id="UPA00135">
    <property type="reaction ID" value="UER00197"/>
</dbReference>
<dbReference type="KEGG" id="lnn:F0161_02540"/>
<feature type="domain" description="Aminotransferase class V" evidence="12">
    <location>
        <begin position="3"/>
        <end position="344"/>
    </location>
</feature>
<feature type="binding site" evidence="11">
    <location>
        <begin position="75"/>
        <end position="76"/>
    </location>
    <ligand>
        <name>pyridoxal 5'-phosphate</name>
        <dbReference type="ChEBI" id="CHEBI:597326"/>
    </ligand>
</feature>
<dbReference type="EC" id="2.6.1.52" evidence="11"/>
<evidence type="ECO:0000313" key="14">
    <source>
        <dbReference type="Proteomes" id="UP000325295"/>
    </source>
</evidence>
<dbReference type="GO" id="GO:0006564">
    <property type="term" value="P:L-serine biosynthetic process"/>
    <property type="evidence" value="ECO:0007669"/>
    <property type="project" value="UniProtKB-UniRule"/>
</dbReference>
<evidence type="ECO:0000256" key="7">
    <source>
        <dbReference type="ARBA" id="ARBA00022898"/>
    </source>
</evidence>
<evidence type="ECO:0000256" key="8">
    <source>
        <dbReference type="ARBA" id="ARBA00023299"/>
    </source>
</evidence>
<dbReference type="FunFam" id="3.90.1150.10:FF:000006">
    <property type="entry name" value="Phosphoserine aminotransferase"/>
    <property type="match status" value="1"/>
</dbReference>
<feature type="binding site" evidence="11">
    <location>
        <position position="41"/>
    </location>
    <ligand>
        <name>L-glutamate</name>
        <dbReference type="ChEBI" id="CHEBI:29985"/>
    </ligand>
</feature>
<dbReference type="GO" id="GO:0004648">
    <property type="term" value="F:O-phospho-L-serine:2-oxoglutarate aminotransferase activity"/>
    <property type="evidence" value="ECO:0007669"/>
    <property type="project" value="UniProtKB-UniRule"/>
</dbReference>
<dbReference type="InterPro" id="IPR015422">
    <property type="entry name" value="PyrdxlP-dep_Trfase_small"/>
</dbReference>
<comment type="cofactor">
    <cofactor evidence="11">
        <name>pyridoxal 5'-phosphate</name>
        <dbReference type="ChEBI" id="CHEBI:597326"/>
    </cofactor>
    <text evidence="11">Binds 1 pyridoxal phosphate per subunit.</text>
</comment>
<evidence type="ECO:0000256" key="9">
    <source>
        <dbReference type="ARBA" id="ARBA00047630"/>
    </source>
</evidence>
<dbReference type="PROSITE" id="PS00595">
    <property type="entry name" value="AA_TRANSFER_CLASS_5"/>
    <property type="match status" value="1"/>
</dbReference>
<dbReference type="InterPro" id="IPR015424">
    <property type="entry name" value="PyrdxlP-dep_Trfase"/>
</dbReference>
<comment type="caution">
    <text evidence="11">Lacks conserved residue(s) required for the propagation of feature annotation.</text>
</comment>
<feature type="binding site" evidence="11">
    <location>
        <position position="192"/>
    </location>
    <ligand>
        <name>pyridoxal 5'-phosphate</name>
        <dbReference type="ChEBI" id="CHEBI:597326"/>
    </ligand>
</feature>
<dbReference type="OrthoDB" id="9809412at2"/>
<keyword evidence="6 11" id="KW-0808">Transferase</keyword>
<evidence type="ECO:0000256" key="10">
    <source>
        <dbReference type="ARBA" id="ARBA00049007"/>
    </source>
</evidence>
<keyword evidence="7 11" id="KW-0663">Pyridoxal phosphate</keyword>
<reference evidence="13 14" key="1">
    <citation type="submission" date="2019-09" db="EMBL/GenBank/DDBJ databases">
        <title>Complete Genome Sequence of Lactobacillus nenjiangensis SH-Y15, isolated from sauerkraut.</title>
        <authorList>
            <person name="Yang H."/>
        </authorList>
    </citation>
    <scope>NUCLEOTIDE SEQUENCE [LARGE SCALE GENOMIC DNA]</scope>
    <source>
        <strain evidence="13 14">SH-Y15</strain>
    </source>
</reference>
<dbReference type="Proteomes" id="UP000325295">
    <property type="component" value="Chromosome"/>
</dbReference>
<evidence type="ECO:0000256" key="5">
    <source>
        <dbReference type="ARBA" id="ARBA00022605"/>
    </source>
</evidence>
<keyword evidence="8 11" id="KW-0718">Serine biosynthesis</keyword>
<comment type="pathway">
    <text evidence="2 11">Amino-acid biosynthesis; L-serine biosynthesis; L-serine from 3-phospho-D-glycerate: step 2/3.</text>
</comment>
<dbReference type="RefSeq" id="WP_150203604.1">
    <property type="nucleotide sequence ID" value="NZ_CP043939.1"/>
</dbReference>
<evidence type="ECO:0000256" key="1">
    <source>
        <dbReference type="ARBA" id="ARBA00003483"/>
    </source>
</evidence>
<dbReference type="InterPro" id="IPR000192">
    <property type="entry name" value="Aminotrans_V_dom"/>
</dbReference>
<evidence type="ECO:0000256" key="2">
    <source>
        <dbReference type="ARBA" id="ARBA00005099"/>
    </source>
</evidence>
<accession>A0A5P1X327</accession>
<dbReference type="InterPro" id="IPR020578">
    <property type="entry name" value="Aminotrans_V_PyrdxlP_BS"/>
</dbReference>
<dbReference type="GO" id="GO:0005737">
    <property type="term" value="C:cytoplasm"/>
    <property type="evidence" value="ECO:0007669"/>
    <property type="project" value="UniProtKB-SubCell"/>
</dbReference>
<feature type="binding site" evidence="11">
    <location>
        <position position="101"/>
    </location>
    <ligand>
        <name>pyridoxal 5'-phosphate</name>
        <dbReference type="ChEBI" id="CHEBI:597326"/>
    </ligand>
</feature>
<dbReference type="HAMAP" id="MF_00160">
    <property type="entry name" value="SerC_aminotrans_5"/>
    <property type="match status" value="1"/>
</dbReference>
<proteinExistence type="inferred from homology"/>
<organism evidence="13 14">
    <name type="scientific">Paucilactobacillus nenjiangensis</name>
    <dbReference type="NCBI Taxonomy" id="1296540"/>
    <lineage>
        <taxon>Bacteria</taxon>
        <taxon>Bacillati</taxon>
        <taxon>Bacillota</taxon>
        <taxon>Bacilli</taxon>
        <taxon>Lactobacillales</taxon>
        <taxon>Lactobacillaceae</taxon>
        <taxon>Paucilactobacillus</taxon>
    </lineage>
</organism>
<dbReference type="NCBIfam" id="NF003764">
    <property type="entry name" value="PRK05355.1"/>
    <property type="match status" value="1"/>
</dbReference>
<feature type="binding site" evidence="11">
    <location>
        <position position="169"/>
    </location>
    <ligand>
        <name>pyridoxal 5'-phosphate</name>
        <dbReference type="ChEBI" id="CHEBI:597326"/>
    </ligand>
</feature>
<dbReference type="EMBL" id="CP043939">
    <property type="protein sequence ID" value="QER66861.1"/>
    <property type="molecule type" value="Genomic_DNA"/>
</dbReference>
<comment type="catalytic activity">
    <reaction evidence="9 11">
        <text>4-(phosphooxy)-L-threonine + 2-oxoglutarate = (R)-3-hydroxy-2-oxo-4-phosphooxybutanoate + L-glutamate</text>
        <dbReference type="Rhea" id="RHEA:16573"/>
        <dbReference type="ChEBI" id="CHEBI:16810"/>
        <dbReference type="ChEBI" id="CHEBI:29985"/>
        <dbReference type="ChEBI" id="CHEBI:58452"/>
        <dbReference type="ChEBI" id="CHEBI:58538"/>
        <dbReference type="EC" id="2.6.1.52"/>
    </reaction>
</comment>
<comment type="similarity">
    <text evidence="3 11">Belongs to the class-V pyridoxal-phosphate-dependent aminotransferase family. SerC subfamily.</text>
</comment>
<evidence type="ECO:0000256" key="11">
    <source>
        <dbReference type="HAMAP-Rule" id="MF_00160"/>
    </source>
</evidence>
<evidence type="ECO:0000313" key="13">
    <source>
        <dbReference type="EMBL" id="QER66861.1"/>
    </source>
</evidence>
<evidence type="ECO:0000256" key="3">
    <source>
        <dbReference type="ARBA" id="ARBA00006904"/>
    </source>
</evidence>
<dbReference type="PANTHER" id="PTHR43247:SF1">
    <property type="entry name" value="PHOSPHOSERINE AMINOTRANSFERASE"/>
    <property type="match status" value="1"/>
</dbReference>
<feature type="binding site" evidence="11">
    <location>
        <position position="150"/>
    </location>
    <ligand>
        <name>pyridoxal 5'-phosphate</name>
        <dbReference type="ChEBI" id="CHEBI:597326"/>
    </ligand>
</feature>